<comment type="caution">
    <text evidence="1">The sequence shown here is derived from an EMBL/GenBank/DDBJ whole genome shotgun (WGS) entry which is preliminary data.</text>
</comment>
<dbReference type="EMBL" id="AECS01000007">
    <property type="protein sequence ID" value="EFQ04891.1"/>
    <property type="molecule type" value="Genomic_DNA"/>
</dbReference>
<protein>
    <recommendedName>
        <fullName evidence="3">ArnR1-like winged helix-turn-helix domain-containing protein</fullName>
    </recommendedName>
</protein>
<accession>E2Z9R6</accession>
<dbReference type="InterPro" id="IPR019650">
    <property type="entry name" value="DUF2513"/>
</dbReference>
<evidence type="ECO:0008006" key="3">
    <source>
        <dbReference type="Google" id="ProtNLM"/>
    </source>
</evidence>
<sequence length="117" mass="13496">MIIVNLDLELFRSILVAVKKAPSSIVKNNYSIRFDGVHPTTTDYHIHWLIQEGFLAAIDPEYKDREYDYINIELTPKGRQLLDLLTNQDNFEKARAILEDSAIPMTLDALLSVFMKQ</sequence>
<keyword evidence="2" id="KW-1185">Reference proteome</keyword>
<dbReference type="STRING" id="706434.HMPREF9429_00172"/>
<dbReference type="Proteomes" id="UP000003195">
    <property type="component" value="Unassembled WGS sequence"/>
</dbReference>
<evidence type="ECO:0000313" key="1">
    <source>
        <dbReference type="EMBL" id="EFQ04891.1"/>
    </source>
</evidence>
<name>E2Z9R6_9FIRM</name>
<reference evidence="1 2" key="1">
    <citation type="submission" date="2010-08" db="EMBL/GenBank/DDBJ databases">
        <authorList>
            <person name="Weinstock G."/>
            <person name="Sodergren E."/>
            <person name="Clifton S."/>
            <person name="Fulton L."/>
            <person name="Fulton B."/>
            <person name="Courtney L."/>
            <person name="Fronick C."/>
            <person name="Harrison M."/>
            <person name="Strong C."/>
            <person name="Farmer C."/>
            <person name="Delahaunty K."/>
            <person name="Markovic C."/>
            <person name="Hall O."/>
            <person name="Minx P."/>
            <person name="Tomlinson C."/>
            <person name="Mitreva M."/>
            <person name="Hou S."/>
            <person name="Chen J."/>
            <person name="Wollam A."/>
            <person name="Pepin K.H."/>
            <person name="Johnson M."/>
            <person name="Bhonagiri V."/>
            <person name="Zhang X."/>
            <person name="Suruliraj S."/>
            <person name="Warren W."/>
            <person name="Chinwalla A."/>
            <person name="Mardis E.R."/>
            <person name="Wilson R.K."/>
        </authorList>
    </citation>
    <scope>NUCLEOTIDE SEQUENCE [LARGE SCALE GENOMIC DNA]</scope>
    <source>
        <strain evidence="1 2">F0359</strain>
    </source>
</reference>
<organism evidence="1 2">
    <name type="scientific">Megasphaera micronuciformis F0359</name>
    <dbReference type="NCBI Taxonomy" id="706434"/>
    <lineage>
        <taxon>Bacteria</taxon>
        <taxon>Bacillati</taxon>
        <taxon>Bacillota</taxon>
        <taxon>Negativicutes</taxon>
        <taxon>Veillonellales</taxon>
        <taxon>Veillonellaceae</taxon>
        <taxon>Megasphaera</taxon>
    </lineage>
</organism>
<evidence type="ECO:0000313" key="2">
    <source>
        <dbReference type="Proteomes" id="UP000003195"/>
    </source>
</evidence>
<dbReference type="Pfam" id="PF10711">
    <property type="entry name" value="DUF2513"/>
    <property type="match status" value="1"/>
</dbReference>
<dbReference type="AlphaFoldDB" id="E2Z9R6"/>
<gene>
    <name evidence="1" type="ORF">HMPREF9429_00172</name>
</gene>
<proteinExistence type="predicted"/>
<dbReference type="HOGENOM" id="CLU_2082007_0_0_9"/>